<feature type="region of interest" description="Disordered" evidence="3">
    <location>
        <begin position="127"/>
        <end position="159"/>
    </location>
</feature>
<dbReference type="InterPro" id="IPR005512">
    <property type="entry name" value="PRONE_dom"/>
</dbReference>
<keyword evidence="6" id="KW-1185">Reference proteome</keyword>
<proteinExistence type="predicted"/>
<dbReference type="Gene3D" id="1.20.58.2010">
    <property type="entry name" value="PRONE domain, subdomain 1"/>
    <property type="match status" value="3"/>
</dbReference>
<accession>A0A498J6B4</accession>
<keyword evidence="1 2" id="KW-0344">Guanine-nucleotide releasing factor</keyword>
<evidence type="ECO:0000259" key="4">
    <source>
        <dbReference type="PROSITE" id="PS51334"/>
    </source>
</evidence>
<dbReference type="GO" id="GO:0005085">
    <property type="term" value="F:guanyl-nucleotide exchange factor activity"/>
    <property type="evidence" value="ECO:0007669"/>
    <property type="project" value="UniProtKB-UniRule"/>
</dbReference>
<dbReference type="FunFam" id="1.20.58.2010:FF:000001">
    <property type="entry name" value="Rop guanine nucleotide exchange factor 14"/>
    <property type="match status" value="1"/>
</dbReference>
<evidence type="ECO:0000313" key="5">
    <source>
        <dbReference type="EMBL" id="RXH91040.1"/>
    </source>
</evidence>
<gene>
    <name evidence="5" type="ORF">DVH24_020063</name>
</gene>
<organism evidence="5 6">
    <name type="scientific">Malus domestica</name>
    <name type="common">Apple</name>
    <name type="synonym">Pyrus malus</name>
    <dbReference type="NCBI Taxonomy" id="3750"/>
    <lineage>
        <taxon>Eukaryota</taxon>
        <taxon>Viridiplantae</taxon>
        <taxon>Streptophyta</taxon>
        <taxon>Embryophyta</taxon>
        <taxon>Tracheophyta</taxon>
        <taxon>Spermatophyta</taxon>
        <taxon>Magnoliopsida</taxon>
        <taxon>eudicotyledons</taxon>
        <taxon>Gunneridae</taxon>
        <taxon>Pentapetalae</taxon>
        <taxon>rosids</taxon>
        <taxon>fabids</taxon>
        <taxon>Rosales</taxon>
        <taxon>Rosaceae</taxon>
        <taxon>Amygdaloideae</taxon>
        <taxon>Maleae</taxon>
        <taxon>Malus</taxon>
    </lineage>
</organism>
<sequence>MGSIGVSTEDDELEQLSERFDSYSLSADVSESESSSGFSCRQYGRQAPAASASLTSLPPSGPDFADIFYSQRPPMQFVLPAVGGRHVVLPPSMTEKPQTKLSEVELMKERFAKLLLGEDIIGVSSEDDELEQLSERSDNYSLSADVSESESSSGFSCRQYGRQAPAASASLTSLPPSGPDFADICNSQQPPMQFVLPAVGRRRVVLPPSMTEKPQTKLSEVELMKERFAKLLLGEDMSGGGKGVCTALAISNAITNLSATVFGELWKLEPLAPQKKAMWCREMDWLLSVSDSIVELIPSVQDFPGGGTFEVMVTRPRSDLYVNLPALKKLDAMLLSILDGFHDSEFYYVDRGIIVPDSDDGALSFSSGRPSTRQEEKWWLPFPKVPSNGLSENVRKTLQQCRECTNQILKAAMAINSSVLAEMETPDAYLESLPKSGKACLGEIIYRFIAADRFSPECLLDNLDLSSEYTTLEIANRIEAAAHIWKQKHVKPHLTRVNSAKSSWGGKVKGFVSDIEKSKLLGYRTDTLLQNLKRRFPGLPQTALDMNKIQHNRDVGQSILESYSRVMESIAFNIMARIDDLLYVDDATKQRAAAESMSLYDQGRIGGTLPKQKRISPSPFSIHRTSSITLPALDPAVNQIGRSPGGRTHNKQTTKSNFSDALEDKLEKLIF</sequence>
<name>A0A498J6B4_MALDO</name>
<comment type="caution">
    <text evidence="5">The sequence shown here is derived from an EMBL/GenBank/DDBJ whole genome shotgun (WGS) entry which is preliminary data.</text>
</comment>
<dbReference type="PROSITE" id="PS51334">
    <property type="entry name" value="PRONE"/>
    <property type="match status" value="1"/>
</dbReference>
<dbReference type="Proteomes" id="UP000290289">
    <property type="component" value="Chromosome 8"/>
</dbReference>
<dbReference type="STRING" id="3750.A0A498J6B4"/>
<dbReference type="Pfam" id="PF03759">
    <property type="entry name" value="PRONE"/>
    <property type="match status" value="1"/>
</dbReference>
<dbReference type="GO" id="GO:0005886">
    <property type="term" value="C:plasma membrane"/>
    <property type="evidence" value="ECO:0007669"/>
    <property type="project" value="UniProtKB-ARBA"/>
</dbReference>
<dbReference type="AlphaFoldDB" id="A0A498J6B4"/>
<feature type="compositionally biased region" description="Low complexity" evidence="3">
    <location>
        <begin position="141"/>
        <end position="156"/>
    </location>
</feature>
<dbReference type="InterPro" id="IPR038937">
    <property type="entry name" value="RopGEF"/>
</dbReference>
<evidence type="ECO:0000256" key="2">
    <source>
        <dbReference type="PROSITE-ProRule" id="PRU00663"/>
    </source>
</evidence>
<dbReference type="PANTHER" id="PTHR33101:SF50">
    <property type="entry name" value="ROP GUANINE NUCLEOTIDE EXCHANGE FACTOR 1-LIKE"/>
    <property type="match status" value="1"/>
</dbReference>
<evidence type="ECO:0000256" key="1">
    <source>
        <dbReference type="ARBA" id="ARBA00022658"/>
    </source>
</evidence>
<protein>
    <recommendedName>
        <fullName evidence="4">PRONE domain-containing protein</fullName>
    </recommendedName>
</protein>
<reference evidence="5 6" key="1">
    <citation type="submission" date="2018-10" db="EMBL/GenBank/DDBJ databases">
        <title>A high-quality apple genome assembly.</title>
        <authorList>
            <person name="Hu J."/>
        </authorList>
    </citation>
    <scope>NUCLEOTIDE SEQUENCE [LARGE SCALE GENOMIC DNA]</scope>
    <source>
        <strain evidence="6">cv. HFTH1</strain>
        <tissue evidence="5">Young leaf</tissue>
    </source>
</reference>
<dbReference type="PANTHER" id="PTHR33101">
    <property type="entry name" value="ROP GUANINE NUCLEOTIDE EXCHANGE FACTOR 1"/>
    <property type="match status" value="1"/>
</dbReference>
<evidence type="ECO:0000313" key="6">
    <source>
        <dbReference type="Proteomes" id="UP000290289"/>
    </source>
</evidence>
<feature type="domain" description="PRONE" evidence="4">
    <location>
        <begin position="211"/>
        <end position="595"/>
    </location>
</feature>
<dbReference type="EMBL" id="RDQH01000334">
    <property type="protein sequence ID" value="RXH91040.1"/>
    <property type="molecule type" value="Genomic_DNA"/>
</dbReference>
<dbReference type="FunFam" id="1.20.58.2010:FF:000004">
    <property type="entry name" value="Rop guanine nucleotide exchange factor 1"/>
    <property type="match status" value="1"/>
</dbReference>
<evidence type="ECO:0000256" key="3">
    <source>
        <dbReference type="SAM" id="MobiDB-lite"/>
    </source>
</evidence>